<dbReference type="PANTHER" id="PTHR11712:SF336">
    <property type="entry name" value="3-OXOACYL-[ACYL-CARRIER-PROTEIN] SYNTHASE, MITOCHONDRIAL"/>
    <property type="match status" value="1"/>
</dbReference>
<dbReference type="GO" id="GO:0004315">
    <property type="term" value="F:3-oxoacyl-[acyl-carrier-protein] synthase activity"/>
    <property type="evidence" value="ECO:0007669"/>
    <property type="project" value="TreeGrafter"/>
</dbReference>
<dbReference type="InterPro" id="IPR020841">
    <property type="entry name" value="PKS_Beta-ketoAc_synthase_dom"/>
</dbReference>
<comment type="similarity">
    <text evidence="1">Belongs to the thiolase-like superfamily. Beta-ketoacyl-ACP synthases family.</text>
</comment>
<dbReference type="PANTHER" id="PTHR11712">
    <property type="entry name" value="POLYKETIDE SYNTHASE-RELATED"/>
    <property type="match status" value="1"/>
</dbReference>
<feature type="non-terminal residue" evidence="4">
    <location>
        <position position="1"/>
    </location>
</feature>
<dbReference type="Pfam" id="PF00109">
    <property type="entry name" value="ketoacyl-synt"/>
    <property type="match status" value="1"/>
</dbReference>
<dbReference type="EMBL" id="QQPC01000256">
    <property type="protein sequence ID" value="REA79889.1"/>
    <property type="molecule type" value="Genomic_DNA"/>
</dbReference>
<dbReference type="SUPFAM" id="SSF53901">
    <property type="entry name" value="Thiolase-like"/>
    <property type="match status" value="1"/>
</dbReference>
<dbReference type="AlphaFoldDB" id="A0A3D8YJ30"/>
<dbReference type="InterPro" id="IPR014030">
    <property type="entry name" value="Ketoacyl_synth_N"/>
</dbReference>
<evidence type="ECO:0000259" key="3">
    <source>
        <dbReference type="PROSITE" id="PS52004"/>
    </source>
</evidence>
<evidence type="ECO:0000256" key="2">
    <source>
        <dbReference type="ARBA" id="ARBA00022679"/>
    </source>
</evidence>
<dbReference type="InterPro" id="IPR000794">
    <property type="entry name" value="Beta-ketoacyl_synthase"/>
</dbReference>
<gene>
    <name evidence="4" type="ORF">DV961_13835</name>
</gene>
<dbReference type="Proteomes" id="UP000256409">
    <property type="component" value="Unassembled WGS sequence"/>
</dbReference>
<dbReference type="RefSeq" id="WP_276528105.1">
    <property type="nucleotide sequence ID" value="NZ_QQPC01000256.1"/>
</dbReference>
<accession>A0A3D8YJ30</accession>
<keyword evidence="2" id="KW-0808">Transferase</keyword>
<dbReference type="GO" id="GO:0005829">
    <property type="term" value="C:cytosol"/>
    <property type="evidence" value="ECO:0007669"/>
    <property type="project" value="TreeGrafter"/>
</dbReference>
<protein>
    <submittedName>
        <fullName evidence="4">Beta-ketoacyl-[acyl-carrier-protein] synthase II</fullName>
    </submittedName>
</protein>
<dbReference type="PROSITE" id="PS52004">
    <property type="entry name" value="KS3_2"/>
    <property type="match status" value="1"/>
</dbReference>
<dbReference type="Pfam" id="PF02801">
    <property type="entry name" value="Ketoacyl-synt_C"/>
    <property type="match status" value="1"/>
</dbReference>
<dbReference type="Gene3D" id="3.40.47.10">
    <property type="match status" value="1"/>
</dbReference>
<sequence>TRNDEPAKASRPFDKGRDGFVIAEGAGILILEEYEHAKKRNANILAEVCGYGFTADANHITAPLEDGAMGARAMSLAIESAKISPDKISYVNT</sequence>
<feature type="non-terminal residue" evidence="4">
    <location>
        <position position="93"/>
    </location>
</feature>
<evidence type="ECO:0000313" key="5">
    <source>
        <dbReference type="Proteomes" id="UP000256409"/>
    </source>
</evidence>
<dbReference type="InterPro" id="IPR016039">
    <property type="entry name" value="Thiolase-like"/>
</dbReference>
<dbReference type="GO" id="GO:0006633">
    <property type="term" value="P:fatty acid biosynthetic process"/>
    <property type="evidence" value="ECO:0007669"/>
    <property type="project" value="TreeGrafter"/>
</dbReference>
<evidence type="ECO:0000256" key="1">
    <source>
        <dbReference type="ARBA" id="ARBA00008467"/>
    </source>
</evidence>
<name>A0A3D8YJ30_STAPS</name>
<reference evidence="5" key="1">
    <citation type="journal article" date="2018" name="Vet. Microbiol.">
        <title>Molecular epidemiology of methicillin-resistant staphylococci amongst veterinary personnel, personnel-owned pets, patients and the hospital environment of two companion animal veterinary hospitals.</title>
        <authorList>
            <person name="Worthing K.A."/>
            <person name="Brown J."/>
            <person name="Gerber L."/>
            <person name="Abraham S."/>
            <person name="Trott D."/>
            <person name="Norris J.M."/>
        </authorList>
    </citation>
    <scope>NUCLEOTIDE SEQUENCE [LARGE SCALE GENOMIC DNA]</scope>
    <source>
        <strain evidence="5">ST496-2</strain>
    </source>
</reference>
<organism evidence="4 5">
    <name type="scientific">Staphylococcus pseudintermedius</name>
    <dbReference type="NCBI Taxonomy" id="283734"/>
    <lineage>
        <taxon>Bacteria</taxon>
        <taxon>Bacillati</taxon>
        <taxon>Bacillota</taxon>
        <taxon>Bacilli</taxon>
        <taxon>Bacillales</taxon>
        <taxon>Staphylococcaceae</taxon>
        <taxon>Staphylococcus</taxon>
        <taxon>Staphylococcus intermedius group</taxon>
    </lineage>
</organism>
<evidence type="ECO:0000313" key="4">
    <source>
        <dbReference type="EMBL" id="REA79889.1"/>
    </source>
</evidence>
<proteinExistence type="inferred from homology"/>
<comment type="caution">
    <text evidence="4">The sequence shown here is derived from an EMBL/GenBank/DDBJ whole genome shotgun (WGS) entry which is preliminary data.</text>
</comment>
<dbReference type="InterPro" id="IPR014031">
    <property type="entry name" value="Ketoacyl_synth_C"/>
</dbReference>
<feature type="domain" description="Ketosynthase family 3 (KS3)" evidence="3">
    <location>
        <begin position="1"/>
        <end position="93"/>
    </location>
</feature>